<comment type="function">
    <text evidence="6">Specifically catalyzes the N1-methylation of pseudouridine at position 54 (Psi54) in tRNAs.</text>
</comment>
<comment type="caution">
    <text evidence="6">Lacks conserved residue(s) required for the propagation of feature annotation.</text>
</comment>
<comment type="subunit">
    <text evidence="6">Homodimer.</text>
</comment>
<evidence type="ECO:0000256" key="5">
    <source>
        <dbReference type="ARBA" id="ARBA00022694"/>
    </source>
</evidence>
<comment type="similarity">
    <text evidence="6">Belongs to the methyltransferase superfamily. TrmY family.</text>
</comment>
<dbReference type="OrthoDB" id="27492at2157"/>
<dbReference type="SUPFAM" id="SSF75217">
    <property type="entry name" value="alpha/beta knot"/>
    <property type="match status" value="1"/>
</dbReference>
<comment type="catalytic activity">
    <reaction evidence="6">
        <text>pseudouridine(54) in tRNA + S-adenosyl-L-methionine = N(1)-methylpseudouridine(54) in tRNA + S-adenosyl-L-homocysteine + H(+)</text>
        <dbReference type="Rhea" id="RHEA:55292"/>
        <dbReference type="Rhea" id="RHEA-COMP:14140"/>
        <dbReference type="Rhea" id="RHEA-COMP:14141"/>
        <dbReference type="ChEBI" id="CHEBI:15378"/>
        <dbReference type="ChEBI" id="CHEBI:57856"/>
        <dbReference type="ChEBI" id="CHEBI:59789"/>
        <dbReference type="ChEBI" id="CHEBI:65314"/>
        <dbReference type="ChEBI" id="CHEBI:74890"/>
        <dbReference type="EC" id="2.1.1.257"/>
    </reaction>
</comment>
<dbReference type="InterPro" id="IPR029026">
    <property type="entry name" value="tRNA_m1G_MTases_N"/>
</dbReference>
<dbReference type="GO" id="GO:0008175">
    <property type="term" value="F:tRNA methyltransferase activity"/>
    <property type="evidence" value="ECO:0007669"/>
    <property type="project" value="UniProtKB-UniRule"/>
</dbReference>
<keyword evidence="1 6" id="KW-0963">Cytoplasm</keyword>
<dbReference type="CDD" id="cd18087">
    <property type="entry name" value="TrmY-like"/>
    <property type="match status" value="1"/>
</dbReference>
<evidence type="ECO:0000256" key="4">
    <source>
        <dbReference type="ARBA" id="ARBA00022691"/>
    </source>
</evidence>
<dbReference type="InParanoid" id="A0A554N8G1"/>
<evidence type="ECO:0000256" key="3">
    <source>
        <dbReference type="ARBA" id="ARBA00022679"/>
    </source>
</evidence>
<dbReference type="PANTHER" id="PTHR40703">
    <property type="entry name" value="TRNA (PSEUDOURIDINE(54)-N(1))-METHYLTRANSFERASE"/>
    <property type="match status" value="1"/>
</dbReference>
<comment type="subcellular location">
    <subcellularLocation>
        <location evidence="6">Cytoplasm</location>
    </subcellularLocation>
</comment>
<dbReference type="InterPro" id="IPR007158">
    <property type="entry name" value="TrmY"/>
</dbReference>
<sequence>MRDVVCLAHDLPPDGPDSLDDLPGAGRLDLCCRVVTSGLLTSHAVREDAAVHLVVQDEFTVRFDGRSVRHLRPDERSTAARIRDALDAKSGAIGHQEAEPSPGVAVGRFGLAATLSRLDGPLLHCHEAGTPLAEEPVPEDPTFVLSDHRDFTDAEAALLADRADSRVSVGPERLHADQTVTVAHNWLDTDGYRSY</sequence>
<dbReference type="EC" id="2.1.1.257" evidence="6"/>
<keyword evidence="4 6" id="KW-0949">S-adenosyl-L-methionine</keyword>
<dbReference type="GO" id="GO:0030488">
    <property type="term" value="P:tRNA methylation"/>
    <property type="evidence" value="ECO:0007669"/>
    <property type="project" value="UniProtKB-UniRule"/>
</dbReference>
<dbReference type="GO" id="GO:0005737">
    <property type="term" value="C:cytoplasm"/>
    <property type="evidence" value="ECO:0007669"/>
    <property type="project" value="UniProtKB-SubCell"/>
</dbReference>
<dbReference type="InterPro" id="IPR029028">
    <property type="entry name" value="Alpha/beta_knot_MTases"/>
</dbReference>
<dbReference type="RefSeq" id="WP_144262208.1">
    <property type="nucleotide sequence ID" value="NZ_QMDX01000006.1"/>
</dbReference>
<reference evidence="7 8" key="1">
    <citation type="submission" date="2018-06" db="EMBL/GenBank/DDBJ databases">
        <title>Natronomonas sp. F16-60 a new haloarchaeon isolated from a solar saltern of Isla Cristina, Huelva, Spain.</title>
        <authorList>
            <person name="Duran-Viseras A."/>
            <person name="Sanchez-Porro C."/>
            <person name="Ventosa A."/>
        </authorList>
    </citation>
    <scope>NUCLEOTIDE SEQUENCE [LARGE SCALE GENOMIC DNA]</scope>
    <source>
        <strain evidence="7 8">F16-60</strain>
    </source>
</reference>
<comment type="caution">
    <text evidence="7">The sequence shown here is derived from an EMBL/GenBank/DDBJ whole genome shotgun (WGS) entry which is preliminary data.</text>
</comment>
<keyword evidence="2 6" id="KW-0489">Methyltransferase</keyword>
<name>A0A554N8G1_9EURY</name>
<evidence type="ECO:0000256" key="2">
    <source>
        <dbReference type="ARBA" id="ARBA00022603"/>
    </source>
</evidence>
<dbReference type="Proteomes" id="UP000319894">
    <property type="component" value="Unassembled WGS sequence"/>
</dbReference>
<evidence type="ECO:0000313" key="7">
    <source>
        <dbReference type="EMBL" id="TSD13685.1"/>
    </source>
</evidence>
<evidence type="ECO:0000256" key="6">
    <source>
        <dbReference type="HAMAP-Rule" id="MF_00587"/>
    </source>
</evidence>
<dbReference type="Pfam" id="PF04013">
    <property type="entry name" value="Methyltrn_RNA_2"/>
    <property type="match status" value="1"/>
</dbReference>
<protein>
    <recommendedName>
        <fullName evidence="6">tRNA (pseudouridine(54)-N(1))-methyltransferase</fullName>
        <ecNumber evidence="6">2.1.1.257</ecNumber>
    </recommendedName>
</protein>
<dbReference type="GO" id="GO:0008757">
    <property type="term" value="F:S-adenosylmethionine-dependent methyltransferase activity"/>
    <property type="evidence" value="ECO:0007669"/>
    <property type="project" value="UniProtKB-UniRule"/>
</dbReference>
<dbReference type="Gene3D" id="3.40.1280.10">
    <property type="match status" value="1"/>
</dbReference>
<accession>A0A554N8G1</accession>
<evidence type="ECO:0000256" key="1">
    <source>
        <dbReference type="ARBA" id="ARBA00022490"/>
    </source>
</evidence>
<dbReference type="EMBL" id="QMDX01000006">
    <property type="protein sequence ID" value="TSD13685.1"/>
    <property type="molecule type" value="Genomic_DNA"/>
</dbReference>
<keyword evidence="5 6" id="KW-0819">tRNA processing</keyword>
<dbReference type="PANTHER" id="PTHR40703:SF1">
    <property type="entry name" value="TRNA (PSEUDOURIDINE(54)-N(1))-METHYLTRANSFERASE"/>
    <property type="match status" value="1"/>
</dbReference>
<keyword evidence="8" id="KW-1185">Reference proteome</keyword>
<proteinExistence type="inferred from homology"/>
<dbReference type="HAMAP" id="MF_00587">
    <property type="entry name" value="tRNA_methyltr_TrmY"/>
    <property type="match status" value="1"/>
</dbReference>
<organism evidence="7 8">
    <name type="scientific">Haloglomus irregulare</name>
    <dbReference type="NCBI Taxonomy" id="2234134"/>
    <lineage>
        <taxon>Archaea</taxon>
        <taxon>Methanobacteriati</taxon>
        <taxon>Methanobacteriota</taxon>
        <taxon>Stenosarchaea group</taxon>
        <taxon>Halobacteria</taxon>
        <taxon>Halobacteriales</taxon>
        <taxon>Natronomonadaceae</taxon>
        <taxon>Haloglomus</taxon>
    </lineage>
</organism>
<dbReference type="AlphaFoldDB" id="A0A554N8G1"/>
<evidence type="ECO:0000313" key="8">
    <source>
        <dbReference type="Proteomes" id="UP000319894"/>
    </source>
</evidence>
<keyword evidence="3 6" id="KW-0808">Transferase</keyword>
<dbReference type="NCBIfam" id="NF002560">
    <property type="entry name" value="PRK02135.1"/>
    <property type="match status" value="1"/>
</dbReference>
<gene>
    <name evidence="6" type="primary">trmY</name>
    <name evidence="7" type="ORF">DP107_10970</name>
</gene>